<keyword evidence="1" id="KW-0812">Transmembrane</keyword>
<evidence type="ECO:0000256" key="1">
    <source>
        <dbReference type="SAM" id="Phobius"/>
    </source>
</evidence>
<dbReference type="GO" id="GO:0043683">
    <property type="term" value="P:type IV pilus assembly"/>
    <property type="evidence" value="ECO:0007669"/>
    <property type="project" value="InterPro"/>
</dbReference>
<dbReference type="Gene3D" id="3.30.70.60">
    <property type="match status" value="1"/>
</dbReference>
<proteinExistence type="predicted"/>
<organism evidence="2 3">
    <name type="scientific">Orenia metallireducens</name>
    <dbReference type="NCBI Taxonomy" id="1413210"/>
    <lineage>
        <taxon>Bacteria</taxon>
        <taxon>Bacillati</taxon>
        <taxon>Bacillota</taxon>
        <taxon>Clostridia</taxon>
        <taxon>Halanaerobiales</taxon>
        <taxon>Halobacteroidaceae</taxon>
        <taxon>Orenia</taxon>
    </lineage>
</organism>
<feature type="transmembrane region" description="Helical" evidence="1">
    <location>
        <begin position="12"/>
        <end position="33"/>
    </location>
</feature>
<accession>A0A285I804</accession>
<dbReference type="Pfam" id="PF04350">
    <property type="entry name" value="PilO"/>
    <property type="match status" value="1"/>
</dbReference>
<sequence length="179" mass="20814">MSDNIRRKRLESLAPLILAIVLSSLIYCFNIQLSRVKARELKLAVKNKEDNIERLRQLALNPKKQRVMRDEVFKEKLRLDATVPSELGLTKFLKDLEVLIADNQINLTNLSPQDFIMEDNYIKAPINLLFSADYQRLIAFFSQLEAMDRLLTVENLSIIKDKSNSLKIKTLLYIYSLKE</sequence>
<name>A0A285I804_9FIRM</name>
<dbReference type="InterPro" id="IPR014717">
    <property type="entry name" value="Transl_elong_EF1B/ribsomal_bS6"/>
</dbReference>
<protein>
    <submittedName>
        <fullName evidence="2">Pilus assembly protein, PilO</fullName>
    </submittedName>
</protein>
<keyword evidence="1" id="KW-1133">Transmembrane helix</keyword>
<dbReference type="RefSeq" id="WP_097019172.1">
    <property type="nucleotide sequence ID" value="NZ_OBDZ01000031.1"/>
</dbReference>
<evidence type="ECO:0000313" key="2">
    <source>
        <dbReference type="EMBL" id="SNY43186.1"/>
    </source>
</evidence>
<keyword evidence="1" id="KW-0472">Membrane</keyword>
<dbReference type="AlphaFoldDB" id="A0A285I804"/>
<dbReference type="GO" id="GO:0043107">
    <property type="term" value="P:type IV pilus-dependent motility"/>
    <property type="evidence" value="ECO:0007669"/>
    <property type="project" value="InterPro"/>
</dbReference>
<reference evidence="3" key="1">
    <citation type="submission" date="2017-09" db="EMBL/GenBank/DDBJ databases">
        <authorList>
            <person name="Varghese N."/>
            <person name="Submissions S."/>
        </authorList>
    </citation>
    <scope>NUCLEOTIDE SEQUENCE [LARGE SCALE GENOMIC DNA]</scope>
    <source>
        <strain evidence="3">MSL47</strain>
    </source>
</reference>
<keyword evidence="3" id="KW-1185">Reference proteome</keyword>
<evidence type="ECO:0000313" key="3">
    <source>
        <dbReference type="Proteomes" id="UP000219573"/>
    </source>
</evidence>
<dbReference type="Proteomes" id="UP000219573">
    <property type="component" value="Unassembled WGS sequence"/>
</dbReference>
<dbReference type="EMBL" id="OBDZ01000031">
    <property type="protein sequence ID" value="SNY43186.1"/>
    <property type="molecule type" value="Genomic_DNA"/>
</dbReference>
<dbReference type="InterPro" id="IPR007445">
    <property type="entry name" value="PilO"/>
</dbReference>
<gene>
    <name evidence="2" type="ORF">SAMN06265827_13126</name>
</gene>